<dbReference type="CDD" id="cd07989">
    <property type="entry name" value="LPLAT_AGPAT-like"/>
    <property type="match status" value="1"/>
</dbReference>
<feature type="domain" description="Phospholipid/glycerol acyltransferase" evidence="3">
    <location>
        <begin position="58"/>
        <end position="181"/>
    </location>
</feature>
<dbReference type="OrthoDB" id="9803035at2"/>
<reference evidence="4" key="1">
    <citation type="submission" date="2006-06" db="EMBL/GenBank/DDBJ databases">
        <title>Complete sequence of Trichodesmium erythraeum IMS101.</title>
        <authorList>
            <consortium name="US DOE Joint Genome Institute"/>
            <person name="Copeland A."/>
            <person name="Lucas S."/>
            <person name="Lapidus A."/>
            <person name="Barry K."/>
            <person name="Detter J.C."/>
            <person name="Glavina del Rio T."/>
            <person name="Hammon N."/>
            <person name="Israni S."/>
            <person name="Dalin E."/>
            <person name="Tice H."/>
            <person name="Pitluck S."/>
            <person name="Kiss H."/>
            <person name="Munk A.C."/>
            <person name="Brettin T."/>
            <person name="Bruce D."/>
            <person name="Han C."/>
            <person name="Tapia R."/>
            <person name="Gilna P."/>
            <person name="Schmutz J."/>
            <person name="Larimer F."/>
            <person name="Land M."/>
            <person name="Hauser L."/>
            <person name="Kyrpides N."/>
            <person name="Kim E."/>
            <person name="Richardson P."/>
        </authorList>
    </citation>
    <scope>NUCLEOTIDE SEQUENCE [LARGE SCALE GENOMIC DNA]</scope>
    <source>
        <strain evidence="4">IMS101</strain>
    </source>
</reference>
<organism evidence="4">
    <name type="scientific">Trichodesmium erythraeum (strain IMS101)</name>
    <dbReference type="NCBI Taxonomy" id="203124"/>
    <lineage>
        <taxon>Bacteria</taxon>
        <taxon>Bacillati</taxon>
        <taxon>Cyanobacteriota</taxon>
        <taxon>Cyanophyceae</taxon>
        <taxon>Oscillatoriophycideae</taxon>
        <taxon>Oscillatoriales</taxon>
        <taxon>Microcoleaceae</taxon>
        <taxon>Trichodesmium</taxon>
    </lineage>
</organism>
<protein>
    <submittedName>
        <fullName evidence="4">Phospholipid/glycerol acyltransferase</fullName>
    </submittedName>
</protein>
<gene>
    <name evidence="4" type="ordered locus">Tery_2597</name>
</gene>
<dbReference type="Pfam" id="PF01553">
    <property type="entry name" value="Acyltransferase"/>
    <property type="match status" value="1"/>
</dbReference>
<name>Q111N0_TRIEI</name>
<dbReference type="PANTHER" id="PTHR10434">
    <property type="entry name" value="1-ACYL-SN-GLYCEROL-3-PHOSPHATE ACYLTRANSFERASE"/>
    <property type="match status" value="1"/>
</dbReference>
<dbReference type="PANTHER" id="PTHR10434:SF11">
    <property type="entry name" value="1-ACYL-SN-GLYCEROL-3-PHOSPHATE ACYLTRANSFERASE"/>
    <property type="match status" value="1"/>
</dbReference>
<evidence type="ECO:0000256" key="1">
    <source>
        <dbReference type="ARBA" id="ARBA00022679"/>
    </source>
</evidence>
<dbReference type="GO" id="GO:0003841">
    <property type="term" value="F:1-acylglycerol-3-phosphate O-acyltransferase activity"/>
    <property type="evidence" value="ECO:0007669"/>
    <property type="project" value="TreeGrafter"/>
</dbReference>
<evidence type="ECO:0000256" key="2">
    <source>
        <dbReference type="ARBA" id="ARBA00023315"/>
    </source>
</evidence>
<dbReference type="InterPro" id="IPR002123">
    <property type="entry name" value="Plipid/glycerol_acylTrfase"/>
</dbReference>
<dbReference type="SUPFAM" id="SSF69593">
    <property type="entry name" value="Glycerol-3-phosphate (1)-acyltransferase"/>
    <property type="match status" value="1"/>
</dbReference>
<sequence>MTQDNKPKNYSASPEIISGFSPWLTPLSYFITSKILLPFYFQIEVRGQEKIPIDEEAIILAPTHRSRWDPLVIAYTVSLVTKRYLRYMVSQEQVEGFQGWFIRRLGGFPIDRESPGISALRHSVKILKNQEILVLFPEGKIYPEDNEIHFIQPGVSRIALQVISSRAELNLKIVPISILYDHPAPPPWRCGVQVNIGSPLVVKDYLGDSTKQASQELTTNIELSLKQLHKKSF</sequence>
<dbReference type="eggNOG" id="COG0204">
    <property type="taxonomic scope" value="Bacteria"/>
</dbReference>
<dbReference type="EMBL" id="CP000393">
    <property type="protein sequence ID" value="ABG51794.1"/>
    <property type="molecule type" value="Genomic_DNA"/>
</dbReference>
<dbReference type="GO" id="GO:0006654">
    <property type="term" value="P:phosphatidic acid biosynthetic process"/>
    <property type="evidence" value="ECO:0007669"/>
    <property type="project" value="TreeGrafter"/>
</dbReference>
<proteinExistence type="predicted"/>
<dbReference type="HOGENOM" id="CLU_027938_3_0_3"/>
<dbReference type="KEGG" id="ter:Tery_2597"/>
<dbReference type="SMART" id="SM00563">
    <property type="entry name" value="PlsC"/>
    <property type="match status" value="1"/>
</dbReference>
<dbReference type="AlphaFoldDB" id="Q111N0"/>
<evidence type="ECO:0000259" key="3">
    <source>
        <dbReference type="SMART" id="SM00563"/>
    </source>
</evidence>
<keyword evidence="2 4" id="KW-0012">Acyltransferase</keyword>
<evidence type="ECO:0000313" key="4">
    <source>
        <dbReference type="EMBL" id="ABG51794.1"/>
    </source>
</evidence>
<dbReference type="RefSeq" id="WP_011612156.1">
    <property type="nucleotide sequence ID" value="NC_008312.1"/>
</dbReference>
<dbReference type="STRING" id="203124.Tery_2597"/>
<keyword evidence="1 4" id="KW-0808">Transferase</keyword>
<accession>Q111N0</accession>